<dbReference type="OrthoDB" id="9799092at2"/>
<dbReference type="PANTHER" id="PTHR34822:SF1">
    <property type="entry name" value="GRPB FAMILY PROTEIN"/>
    <property type="match status" value="1"/>
</dbReference>
<dbReference type="PANTHER" id="PTHR34822">
    <property type="entry name" value="GRPB DOMAIN PROTEIN (AFU_ORTHOLOGUE AFUA_1G01530)"/>
    <property type="match status" value="1"/>
</dbReference>
<dbReference type="InterPro" id="IPR043519">
    <property type="entry name" value="NT_sf"/>
</dbReference>
<reference evidence="1 2" key="1">
    <citation type="submission" date="2018-07" db="EMBL/GenBank/DDBJ databases">
        <title>Complete genome sequence of Psychrobacillus sp. PB01, isolated from iceberg, and comparative genome analysis of Psychrobacillus strains.</title>
        <authorList>
            <person name="Lee P.C."/>
        </authorList>
    </citation>
    <scope>NUCLEOTIDE SEQUENCE [LARGE SCALE GENOMIC DNA]</scope>
    <source>
        <strain evidence="1 2">PB01</strain>
    </source>
</reference>
<dbReference type="EMBL" id="CP031223">
    <property type="protein sequence ID" value="QFF99649.1"/>
    <property type="molecule type" value="Genomic_DNA"/>
</dbReference>
<evidence type="ECO:0000313" key="2">
    <source>
        <dbReference type="Proteomes" id="UP000325517"/>
    </source>
</evidence>
<dbReference type="Proteomes" id="UP000325517">
    <property type="component" value="Chromosome"/>
</dbReference>
<dbReference type="SUPFAM" id="SSF81301">
    <property type="entry name" value="Nucleotidyltransferase"/>
    <property type="match status" value="1"/>
</dbReference>
<dbReference type="AlphaFoldDB" id="A0A5J6SPK2"/>
<evidence type="ECO:0000313" key="1">
    <source>
        <dbReference type="EMBL" id="QFF99649.1"/>
    </source>
</evidence>
<dbReference type="Gene3D" id="3.30.460.10">
    <property type="entry name" value="Beta Polymerase, domain 2"/>
    <property type="match status" value="1"/>
</dbReference>
<proteinExistence type="predicted"/>
<organism evidence="1 2">
    <name type="scientific">Psychrobacillus glaciei</name>
    <dbReference type="NCBI Taxonomy" id="2283160"/>
    <lineage>
        <taxon>Bacteria</taxon>
        <taxon>Bacillati</taxon>
        <taxon>Bacillota</taxon>
        <taxon>Bacilli</taxon>
        <taxon>Bacillales</taxon>
        <taxon>Bacillaceae</taxon>
        <taxon>Psychrobacillus</taxon>
    </lineage>
</organism>
<protein>
    <submittedName>
        <fullName evidence="1">GrpB family protein</fullName>
    </submittedName>
</protein>
<dbReference type="InterPro" id="IPR007344">
    <property type="entry name" value="GrpB/CoaE"/>
</dbReference>
<sequence length="173" mass="20097">MRKVEVVSYSADWKDRFKEEAEQLQKIFGSEMITIHHIGSTSVNGLSAKPIIDLMPVVRDINNMDAFNDAMIAIGYEPKGENGLSGRRYFQKGGDNRTHHVHIYEMNSPEIKRHLAFREYLRKHPKVAKDYGQLKEKLAKQFPYDVESYINGKEQLATEIEEKAIHWYKGLEK</sequence>
<gene>
    <name evidence="1" type="ORF">PB01_12845</name>
</gene>
<accession>A0A5J6SPK2</accession>
<dbReference type="KEGG" id="psyo:PB01_12845"/>
<dbReference type="RefSeq" id="WP_151700554.1">
    <property type="nucleotide sequence ID" value="NZ_CP031223.1"/>
</dbReference>
<keyword evidence="2" id="KW-1185">Reference proteome</keyword>
<dbReference type="Pfam" id="PF04229">
    <property type="entry name" value="GrpB"/>
    <property type="match status" value="1"/>
</dbReference>
<name>A0A5J6SPK2_9BACI</name>